<dbReference type="Pfam" id="PF21082">
    <property type="entry name" value="MS_channel_3rd"/>
    <property type="match status" value="1"/>
</dbReference>
<dbReference type="InterPro" id="IPR045275">
    <property type="entry name" value="MscS_archaea/bacteria_type"/>
</dbReference>
<dbReference type="InterPro" id="IPR023408">
    <property type="entry name" value="MscS_beta-dom_sf"/>
</dbReference>
<keyword evidence="4 7" id="KW-0812">Transmembrane</keyword>
<evidence type="ECO:0000256" key="4">
    <source>
        <dbReference type="ARBA" id="ARBA00022692"/>
    </source>
</evidence>
<dbReference type="PANTHER" id="PTHR30221">
    <property type="entry name" value="SMALL-CONDUCTANCE MECHANOSENSITIVE CHANNEL"/>
    <property type="match status" value="1"/>
</dbReference>
<feature type="domain" description="Mechanosensitive ion channel MscS" evidence="8">
    <location>
        <begin position="106"/>
        <end position="172"/>
    </location>
</feature>
<evidence type="ECO:0000256" key="2">
    <source>
        <dbReference type="ARBA" id="ARBA00008017"/>
    </source>
</evidence>
<comment type="similarity">
    <text evidence="2">Belongs to the MscS (TC 1.A.23) family.</text>
</comment>
<name>A0A7J5U6E8_9BACT</name>
<dbReference type="Gene3D" id="2.30.30.60">
    <property type="match status" value="1"/>
</dbReference>
<dbReference type="Gene3D" id="3.30.70.100">
    <property type="match status" value="1"/>
</dbReference>
<keyword evidence="12" id="KW-1185">Reference proteome</keyword>
<dbReference type="InterPro" id="IPR049278">
    <property type="entry name" value="MS_channel_C"/>
</dbReference>
<evidence type="ECO:0000256" key="5">
    <source>
        <dbReference type="ARBA" id="ARBA00022989"/>
    </source>
</evidence>
<comment type="subcellular location">
    <subcellularLocation>
        <location evidence="1">Cell membrane</location>
        <topology evidence="1">Multi-pass membrane protein</topology>
    </subcellularLocation>
</comment>
<dbReference type="Gene3D" id="1.10.287.1260">
    <property type="match status" value="1"/>
</dbReference>
<feature type="transmembrane region" description="Helical" evidence="7">
    <location>
        <begin position="88"/>
        <end position="119"/>
    </location>
</feature>
<dbReference type="InterPro" id="IPR049142">
    <property type="entry name" value="MS_channel_1st"/>
</dbReference>
<feature type="transmembrane region" description="Helical" evidence="7">
    <location>
        <begin position="23"/>
        <end position="48"/>
    </location>
</feature>
<dbReference type="AlphaFoldDB" id="A0A7J5U6E8"/>
<evidence type="ECO:0000256" key="6">
    <source>
        <dbReference type="ARBA" id="ARBA00023136"/>
    </source>
</evidence>
<organism evidence="11 12">
    <name type="scientific">Rudanella paleaurantiibacter</name>
    <dbReference type="NCBI Taxonomy" id="2614655"/>
    <lineage>
        <taxon>Bacteria</taxon>
        <taxon>Pseudomonadati</taxon>
        <taxon>Bacteroidota</taxon>
        <taxon>Cytophagia</taxon>
        <taxon>Cytophagales</taxon>
        <taxon>Cytophagaceae</taxon>
        <taxon>Rudanella</taxon>
    </lineage>
</organism>
<dbReference type="GO" id="GO:0005886">
    <property type="term" value="C:plasma membrane"/>
    <property type="evidence" value="ECO:0007669"/>
    <property type="project" value="UniProtKB-SubCell"/>
</dbReference>
<dbReference type="InterPro" id="IPR011066">
    <property type="entry name" value="MscS_channel_C_sf"/>
</dbReference>
<dbReference type="GO" id="GO:0008381">
    <property type="term" value="F:mechanosensitive monoatomic ion channel activity"/>
    <property type="evidence" value="ECO:0007669"/>
    <property type="project" value="InterPro"/>
</dbReference>
<evidence type="ECO:0000313" key="12">
    <source>
        <dbReference type="Proteomes" id="UP000488299"/>
    </source>
</evidence>
<dbReference type="InterPro" id="IPR011014">
    <property type="entry name" value="MscS_channel_TM-2"/>
</dbReference>
<accession>A0A7J5U6E8</accession>
<dbReference type="Pfam" id="PF00924">
    <property type="entry name" value="MS_channel_2nd"/>
    <property type="match status" value="1"/>
</dbReference>
<protein>
    <submittedName>
        <fullName evidence="11">Mechanosensitive ion channel</fullName>
    </submittedName>
</protein>
<dbReference type="SUPFAM" id="SSF82861">
    <property type="entry name" value="Mechanosensitive channel protein MscS (YggB), transmembrane region"/>
    <property type="match status" value="1"/>
</dbReference>
<keyword evidence="5 7" id="KW-1133">Transmembrane helix</keyword>
<feature type="domain" description="Mechanosensitive ion channel MscS C-terminal" evidence="9">
    <location>
        <begin position="181"/>
        <end position="259"/>
    </location>
</feature>
<gene>
    <name evidence="11" type="ORF">F5984_04695</name>
</gene>
<comment type="caution">
    <text evidence="11">The sequence shown here is derived from an EMBL/GenBank/DDBJ whole genome shotgun (WGS) entry which is preliminary data.</text>
</comment>
<keyword evidence="3" id="KW-1003">Cell membrane</keyword>
<evidence type="ECO:0000259" key="8">
    <source>
        <dbReference type="Pfam" id="PF00924"/>
    </source>
</evidence>
<dbReference type="SUPFAM" id="SSF82689">
    <property type="entry name" value="Mechanosensitive channel protein MscS (YggB), C-terminal domain"/>
    <property type="match status" value="1"/>
</dbReference>
<evidence type="ECO:0000259" key="10">
    <source>
        <dbReference type="Pfam" id="PF21088"/>
    </source>
</evidence>
<sequence length="273" mass="29839">MLRFPDPFNQNLTQLATQYGSRLFMAGLLTVGGYWLIKLVLNAIGRVFNRQKVDRDIQPFLISLLKIGLQIALVLSVLSTLGVETTSFIAVIGTAGLAVGLALQGSLANFAGGLLILAFKPFRVGDLIAVQTFTGYVEVVHLLNTILVTTDNRTITIPNNVLTTSPITNYSRMGTIRIDSQVVVDRSYSVPQIRTLIQDAVATCPQALPDRKADVLVNKLTDSGIQLDVRVWCKIDHIGQTNYAVQEAIAGAFAREGIEGPRNEINVLRFKTE</sequence>
<evidence type="ECO:0000256" key="3">
    <source>
        <dbReference type="ARBA" id="ARBA00022475"/>
    </source>
</evidence>
<evidence type="ECO:0000256" key="7">
    <source>
        <dbReference type="SAM" id="Phobius"/>
    </source>
</evidence>
<dbReference type="InterPro" id="IPR010920">
    <property type="entry name" value="LSM_dom_sf"/>
</dbReference>
<evidence type="ECO:0000259" key="9">
    <source>
        <dbReference type="Pfam" id="PF21082"/>
    </source>
</evidence>
<feature type="transmembrane region" description="Helical" evidence="7">
    <location>
        <begin position="60"/>
        <end position="82"/>
    </location>
</feature>
<dbReference type="SUPFAM" id="SSF50182">
    <property type="entry name" value="Sm-like ribonucleoproteins"/>
    <property type="match status" value="1"/>
</dbReference>
<dbReference type="Pfam" id="PF21088">
    <property type="entry name" value="MS_channel_1st"/>
    <property type="match status" value="1"/>
</dbReference>
<keyword evidence="6 7" id="KW-0472">Membrane</keyword>
<evidence type="ECO:0000256" key="1">
    <source>
        <dbReference type="ARBA" id="ARBA00004651"/>
    </source>
</evidence>
<dbReference type="Proteomes" id="UP000488299">
    <property type="component" value="Unassembled WGS sequence"/>
</dbReference>
<evidence type="ECO:0000313" key="11">
    <source>
        <dbReference type="EMBL" id="KAB7733231.1"/>
    </source>
</evidence>
<reference evidence="11 12" key="1">
    <citation type="submission" date="2019-10" db="EMBL/GenBank/DDBJ databases">
        <title>Rudanella paleaurantiibacter sp. nov., isolated from sludge.</title>
        <authorList>
            <person name="Xu S.Q."/>
        </authorList>
    </citation>
    <scope>NUCLEOTIDE SEQUENCE [LARGE SCALE GENOMIC DNA]</scope>
    <source>
        <strain evidence="11 12">HX-22-17</strain>
    </source>
</reference>
<dbReference type="EMBL" id="WELI01000001">
    <property type="protein sequence ID" value="KAB7733231.1"/>
    <property type="molecule type" value="Genomic_DNA"/>
</dbReference>
<feature type="domain" description="Mechanosensitive ion channel transmembrane helices 2/3" evidence="10">
    <location>
        <begin position="64"/>
        <end position="104"/>
    </location>
</feature>
<dbReference type="InterPro" id="IPR006685">
    <property type="entry name" value="MscS_channel_2nd"/>
</dbReference>
<dbReference type="PANTHER" id="PTHR30221:SF1">
    <property type="entry name" value="SMALL-CONDUCTANCE MECHANOSENSITIVE CHANNEL"/>
    <property type="match status" value="1"/>
</dbReference>
<dbReference type="RefSeq" id="WP_152123069.1">
    <property type="nucleotide sequence ID" value="NZ_WELI01000001.1"/>
</dbReference>
<proteinExistence type="inferred from homology"/>